<sequence length="205" mass="24453">MDWLKTEYGSRLERQVESARKQVLKSQKPDHSADYNKNRPQAVSNFRDTWLKAMCSQLYYTLPRELRDMVYRYFVHGQRRLMTYSYDQHDIDEPGRLKLLNSPFHKQMAYWDKEVVGIHMFHEMVEAWYKCAVFKFEFMFDGDMYDYIGRDRWALGIVPATLIKQVTIMLSFNYDVEPCSAAQPSSPGSTARRHMHPTDSRRLDR</sequence>
<organism evidence="2 3">
    <name type="scientific">Curvularia kusanoi</name>
    <name type="common">Cochliobolus kusanoi</name>
    <dbReference type="NCBI Taxonomy" id="90978"/>
    <lineage>
        <taxon>Eukaryota</taxon>
        <taxon>Fungi</taxon>
        <taxon>Dikarya</taxon>
        <taxon>Ascomycota</taxon>
        <taxon>Pezizomycotina</taxon>
        <taxon>Dothideomycetes</taxon>
        <taxon>Pleosporomycetidae</taxon>
        <taxon>Pleosporales</taxon>
        <taxon>Pleosporineae</taxon>
        <taxon>Pleosporaceae</taxon>
        <taxon>Curvularia</taxon>
    </lineage>
</organism>
<feature type="region of interest" description="Disordered" evidence="1">
    <location>
        <begin position="182"/>
        <end position="205"/>
    </location>
</feature>
<gene>
    <name evidence="2" type="ORF">E8E13_001947</name>
</gene>
<feature type="compositionally biased region" description="Basic and acidic residues" evidence="1">
    <location>
        <begin position="196"/>
        <end position="205"/>
    </location>
</feature>
<dbReference type="EMBL" id="SWKU01000019">
    <property type="protein sequence ID" value="KAF2998462.1"/>
    <property type="molecule type" value="Genomic_DNA"/>
</dbReference>
<evidence type="ECO:0000313" key="2">
    <source>
        <dbReference type="EMBL" id="KAF2998462.1"/>
    </source>
</evidence>
<dbReference type="Proteomes" id="UP000801428">
    <property type="component" value="Unassembled WGS sequence"/>
</dbReference>
<name>A0A9P4T950_CURKU</name>
<dbReference type="AlphaFoldDB" id="A0A9P4T950"/>
<protein>
    <submittedName>
        <fullName evidence="2">Uncharacterized protein</fullName>
    </submittedName>
</protein>
<proteinExistence type="predicted"/>
<reference evidence="2" key="1">
    <citation type="submission" date="2019-04" db="EMBL/GenBank/DDBJ databases">
        <title>Sequencing of skin fungus with MAO and IRED activity.</title>
        <authorList>
            <person name="Marsaioli A.J."/>
            <person name="Bonatto J.M.C."/>
            <person name="Reis Junior O."/>
        </authorList>
    </citation>
    <scope>NUCLEOTIDE SEQUENCE</scope>
    <source>
        <strain evidence="2">30M1</strain>
    </source>
</reference>
<dbReference type="OrthoDB" id="3676762at2759"/>
<keyword evidence="3" id="KW-1185">Reference proteome</keyword>
<comment type="caution">
    <text evidence="2">The sequence shown here is derived from an EMBL/GenBank/DDBJ whole genome shotgun (WGS) entry which is preliminary data.</text>
</comment>
<evidence type="ECO:0000313" key="3">
    <source>
        <dbReference type="Proteomes" id="UP000801428"/>
    </source>
</evidence>
<evidence type="ECO:0000256" key="1">
    <source>
        <dbReference type="SAM" id="MobiDB-lite"/>
    </source>
</evidence>
<accession>A0A9P4T950</accession>